<dbReference type="InterPro" id="IPR038718">
    <property type="entry name" value="SNF2-like_sf"/>
</dbReference>
<evidence type="ECO:0000313" key="5">
    <source>
        <dbReference type="EMBL" id="KAJ2749392.1"/>
    </source>
</evidence>
<feature type="region of interest" description="Disordered" evidence="3">
    <location>
        <begin position="97"/>
        <end position="162"/>
    </location>
</feature>
<dbReference type="InterPro" id="IPR027417">
    <property type="entry name" value="P-loop_NTPase"/>
</dbReference>
<feature type="compositionally biased region" description="Basic residues" evidence="3">
    <location>
        <begin position="125"/>
        <end position="143"/>
    </location>
</feature>
<evidence type="ECO:0000256" key="1">
    <source>
        <dbReference type="ARBA" id="ARBA00022741"/>
    </source>
</evidence>
<evidence type="ECO:0000256" key="3">
    <source>
        <dbReference type="SAM" id="MobiDB-lite"/>
    </source>
</evidence>
<dbReference type="InterPro" id="IPR000330">
    <property type="entry name" value="SNF2_N"/>
</dbReference>
<reference evidence="5" key="1">
    <citation type="submission" date="2022-07" db="EMBL/GenBank/DDBJ databases">
        <title>Phylogenomic reconstructions and comparative analyses of Kickxellomycotina fungi.</title>
        <authorList>
            <person name="Reynolds N.K."/>
            <person name="Stajich J.E."/>
            <person name="Barry K."/>
            <person name="Grigoriev I.V."/>
            <person name="Crous P."/>
            <person name="Smith M.E."/>
        </authorList>
    </citation>
    <scope>NUCLEOTIDE SEQUENCE</scope>
    <source>
        <strain evidence="5">BCRC 34297</strain>
    </source>
</reference>
<feature type="compositionally biased region" description="Acidic residues" evidence="3">
    <location>
        <begin position="106"/>
        <end position="121"/>
    </location>
</feature>
<dbReference type="Proteomes" id="UP001140011">
    <property type="component" value="Unassembled WGS sequence"/>
</dbReference>
<keyword evidence="1" id="KW-0547">Nucleotide-binding</keyword>
<dbReference type="Pfam" id="PF00176">
    <property type="entry name" value="SNF2-rel_dom"/>
    <property type="match status" value="1"/>
</dbReference>
<comment type="caution">
    <text evidence="5">The sequence shown here is derived from an EMBL/GenBank/DDBJ whole genome shotgun (WGS) entry which is preliminary data.</text>
</comment>
<keyword evidence="2" id="KW-0067">ATP-binding</keyword>
<organism evidence="5 6">
    <name type="scientific">Coemansia pectinata</name>
    <dbReference type="NCBI Taxonomy" id="1052879"/>
    <lineage>
        <taxon>Eukaryota</taxon>
        <taxon>Fungi</taxon>
        <taxon>Fungi incertae sedis</taxon>
        <taxon>Zoopagomycota</taxon>
        <taxon>Kickxellomycotina</taxon>
        <taxon>Kickxellomycetes</taxon>
        <taxon>Kickxellales</taxon>
        <taxon>Kickxellaceae</taxon>
        <taxon>Coemansia</taxon>
    </lineage>
</organism>
<dbReference type="PROSITE" id="PS51192">
    <property type="entry name" value="HELICASE_ATP_BIND_1"/>
    <property type="match status" value="1"/>
</dbReference>
<evidence type="ECO:0000256" key="2">
    <source>
        <dbReference type="ARBA" id="ARBA00022840"/>
    </source>
</evidence>
<protein>
    <submittedName>
        <fullName evidence="5">ATPase</fullName>
    </submittedName>
</protein>
<evidence type="ECO:0000313" key="6">
    <source>
        <dbReference type="Proteomes" id="UP001140011"/>
    </source>
</evidence>
<sequence length="289" mass="32478">MSELSSITEDVKSVLVADAMPAAVDSPVDTPATAVVDTPEEKTVEEDKKENLRELRTQAMAQYEAVDEDQQRLQRLNFLLEKSAAYVSFVSKKLDSKRAEMRSVGDDDDDSKQAASEDEAESQPAKRKGKKQKAAPRAKRARNRLTVAAGDEPRDDEDSATVEPLIIDGERASARQPRLITGGIMRDYQLEGMEWLASLYENGLNGILADEMGLGKTLQTIAFLCFLRERQVWGPFLVLCPLSTLSNWASEFYRFAPTTPVLKYHGTPDERKEMRNKHLRRLDKNFPIV</sequence>
<proteinExistence type="predicted"/>
<dbReference type="OrthoDB" id="5857104at2759"/>
<name>A0A9W8GTP2_9FUNG</name>
<dbReference type="SUPFAM" id="SSF52540">
    <property type="entry name" value="P-loop containing nucleoside triphosphate hydrolases"/>
    <property type="match status" value="1"/>
</dbReference>
<feature type="domain" description="Helicase ATP-binding" evidence="4">
    <location>
        <begin position="197"/>
        <end position="289"/>
    </location>
</feature>
<dbReference type="PANTHER" id="PTHR10799">
    <property type="entry name" value="SNF2/RAD54 HELICASE FAMILY"/>
    <property type="match status" value="1"/>
</dbReference>
<keyword evidence="6" id="KW-1185">Reference proteome</keyword>
<feature type="non-terminal residue" evidence="5">
    <location>
        <position position="289"/>
    </location>
</feature>
<dbReference type="InterPro" id="IPR014001">
    <property type="entry name" value="Helicase_ATP-bd"/>
</dbReference>
<dbReference type="EMBL" id="JANBUH010000798">
    <property type="protein sequence ID" value="KAJ2749392.1"/>
    <property type="molecule type" value="Genomic_DNA"/>
</dbReference>
<dbReference type="GO" id="GO:0005524">
    <property type="term" value="F:ATP binding"/>
    <property type="evidence" value="ECO:0007669"/>
    <property type="project" value="InterPro"/>
</dbReference>
<accession>A0A9W8GTP2</accession>
<evidence type="ECO:0000259" key="4">
    <source>
        <dbReference type="PROSITE" id="PS51192"/>
    </source>
</evidence>
<dbReference type="Gene3D" id="3.40.50.10810">
    <property type="entry name" value="Tandem AAA-ATPase domain"/>
    <property type="match status" value="1"/>
</dbReference>
<dbReference type="AlphaFoldDB" id="A0A9W8GTP2"/>
<gene>
    <name evidence="5" type="primary">IRC5_2</name>
    <name evidence="5" type="ORF">GGI19_005682</name>
</gene>